<gene>
    <name evidence="1" type="ORF">ACIBG2_02885</name>
</gene>
<proteinExistence type="predicted"/>
<dbReference type="RefSeq" id="WP_397078329.1">
    <property type="nucleotide sequence ID" value="NZ_JBITGY010000001.1"/>
</dbReference>
<sequence length="101" mass="11164">MEEQRKSVPFECRGCWHVWEEDYLVRSADDRHGNERQVWLVAGVRVPPPSTYAVCPQCGGGQITTFPEGYLARHPEARLAATPAAIAEAALLSPVPPRPIV</sequence>
<dbReference type="EMBL" id="JBITGY010000001">
    <property type="protein sequence ID" value="MFI6496298.1"/>
    <property type="molecule type" value="Genomic_DNA"/>
</dbReference>
<name>A0ABW7YK69_9ACTN</name>
<protein>
    <submittedName>
        <fullName evidence="1">Uncharacterized protein</fullName>
    </submittedName>
</protein>
<dbReference type="Proteomes" id="UP001612741">
    <property type="component" value="Unassembled WGS sequence"/>
</dbReference>
<reference evidence="1 2" key="1">
    <citation type="submission" date="2024-10" db="EMBL/GenBank/DDBJ databases">
        <title>The Natural Products Discovery Center: Release of the First 8490 Sequenced Strains for Exploring Actinobacteria Biosynthetic Diversity.</title>
        <authorList>
            <person name="Kalkreuter E."/>
            <person name="Kautsar S.A."/>
            <person name="Yang D."/>
            <person name="Bader C.D."/>
            <person name="Teijaro C.N."/>
            <person name="Fluegel L."/>
            <person name="Davis C.M."/>
            <person name="Simpson J.R."/>
            <person name="Lauterbach L."/>
            <person name="Steele A.D."/>
            <person name="Gui C."/>
            <person name="Meng S."/>
            <person name="Li G."/>
            <person name="Viehrig K."/>
            <person name="Ye F."/>
            <person name="Su P."/>
            <person name="Kiefer A.F."/>
            <person name="Nichols A."/>
            <person name="Cepeda A.J."/>
            <person name="Yan W."/>
            <person name="Fan B."/>
            <person name="Jiang Y."/>
            <person name="Adhikari A."/>
            <person name="Zheng C.-J."/>
            <person name="Schuster L."/>
            <person name="Cowan T.M."/>
            <person name="Smanski M.J."/>
            <person name="Chevrette M.G."/>
            <person name="De Carvalho L.P.S."/>
            <person name="Shen B."/>
        </authorList>
    </citation>
    <scope>NUCLEOTIDE SEQUENCE [LARGE SCALE GENOMIC DNA]</scope>
    <source>
        <strain evidence="1 2">NPDC050545</strain>
    </source>
</reference>
<accession>A0ABW7YK69</accession>
<evidence type="ECO:0000313" key="2">
    <source>
        <dbReference type="Proteomes" id="UP001612741"/>
    </source>
</evidence>
<keyword evidence="2" id="KW-1185">Reference proteome</keyword>
<evidence type="ECO:0000313" key="1">
    <source>
        <dbReference type="EMBL" id="MFI6496298.1"/>
    </source>
</evidence>
<organism evidence="1 2">
    <name type="scientific">Nonomuraea typhae</name>
    <dbReference type="NCBI Taxonomy" id="2603600"/>
    <lineage>
        <taxon>Bacteria</taxon>
        <taxon>Bacillati</taxon>
        <taxon>Actinomycetota</taxon>
        <taxon>Actinomycetes</taxon>
        <taxon>Streptosporangiales</taxon>
        <taxon>Streptosporangiaceae</taxon>
        <taxon>Nonomuraea</taxon>
    </lineage>
</organism>
<comment type="caution">
    <text evidence="1">The sequence shown here is derived from an EMBL/GenBank/DDBJ whole genome shotgun (WGS) entry which is preliminary data.</text>
</comment>